<reference evidence="1 2" key="1">
    <citation type="journal article" date="2006" name="Science">
        <title>The genome of black cottonwood, Populus trichocarpa (Torr. &amp; Gray).</title>
        <authorList>
            <person name="Tuskan G.A."/>
            <person name="Difazio S."/>
            <person name="Jansson S."/>
            <person name="Bohlmann J."/>
            <person name="Grigoriev I."/>
            <person name="Hellsten U."/>
            <person name="Putnam N."/>
            <person name="Ralph S."/>
            <person name="Rombauts S."/>
            <person name="Salamov A."/>
            <person name="Schein J."/>
            <person name="Sterck L."/>
            <person name="Aerts A."/>
            <person name="Bhalerao R.R."/>
            <person name="Bhalerao R.P."/>
            <person name="Blaudez D."/>
            <person name="Boerjan W."/>
            <person name="Brun A."/>
            <person name="Brunner A."/>
            <person name="Busov V."/>
            <person name="Campbell M."/>
            <person name="Carlson J."/>
            <person name="Chalot M."/>
            <person name="Chapman J."/>
            <person name="Chen G.L."/>
            <person name="Cooper D."/>
            <person name="Coutinho P.M."/>
            <person name="Couturier J."/>
            <person name="Covert S."/>
            <person name="Cronk Q."/>
            <person name="Cunningham R."/>
            <person name="Davis J."/>
            <person name="Degroeve S."/>
            <person name="Dejardin A."/>
            <person name="Depamphilis C."/>
            <person name="Detter J."/>
            <person name="Dirks B."/>
            <person name="Dubchak I."/>
            <person name="Duplessis S."/>
            <person name="Ehlting J."/>
            <person name="Ellis B."/>
            <person name="Gendler K."/>
            <person name="Goodstein D."/>
            <person name="Gribskov M."/>
            <person name="Grimwood J."/>
            <person name="Groover A."/>
            <person name="Gunter L."/>
            <person name="Hamberger B."/>
            <person name="Heinze B."/>
            <person name="Helariutta Y."/>
            <person name="Henrissat B."/>
            <person name="Holligan D."/>
            <person name="Holt R."/>
            <person name="Huang W."/>
            <person name="Islam-Faridi N."/>
            <person name="Jones S."/>
            <person name="Jones-Rhoades M."/>
            <person name="Jorgensen R."/>
            <person name="Joshi C."/>
            <person name="Kangasjarvi J."/>
            <person name="Karlsson J."/>
            <person name="Kelleher C."/>
            <person name="Kirkpatrick R."/>
            <person name="Kirst M."/>
            <person name="Kohler A."/>
            <person name="Kalluri U."/>
            <person name="Larimer F."/>
            <person name="Leebens-Mack J."/>
            <person name="Leple J.C."/>
            <person name="Locascio P."/>
            <person name="Lou Y."/>
            <person name="Lucas S."/>
            <person name="Martin F."/>
            <person name="Montanini B."/>
            <person name="Napoli C."/>
            <person name="Nelson D.R."/>
            <person name="Nelson C."/>
            <person name="Nieminen K."/>
            <person name="Nilsson O."/>
            <person name="Pereda V."/>
            <person name="Peter G."/>
            <person name="Philippe R."/>
            <person name="Pilate G."/>
            <person name="Poliakov A."/>
            <person name="Razumovskaya J."/>
            <person name="Richardson P."/>
            <person name="Rinaldi C."/>
            <person name="Ritland K."/>
            <person name="Rouze P."/>
            <person name="Ryaboy D."/>
            <person name="Schmutz J."/>
            <person name="Schrader J."/>
            <person name="Segerman B."/>
            <person name="Shin H."/>
            <person name="Siddiqui A."/>
            <person name="Sterky F."/>
            <person name="Terry A."/>
            <person name="Tsai C.J."/>
            <person name="Uberbacher E."/>
            <person name="Unneberg P."/>
            <person name="Vahala J."/>
            <person name="Wall K."/>
            <person name="Wessler S."/>
            <person name="Yang G."/>
            <person name="Yin T."/>
            <person name="Douglas C."/>
            <person name="Marra M."/>
            <person name="Sandberg G."/>
            <person name="Van de Peer Y."/>
            <person name="Rokhsar D."/>
        </authorList>
    </citation>
    <scope>NUCLEOTIDE SEQUENCE [LARGE SCALE GENOMIC DNA]</scope>
    <source>
        <strain evidence="2">cv. Nisqually</strain>
    </source>
</reference>
<proteinExistence type="predicted"/>
<gene>
    <name evidence="1" type="ORF">POPTR_015G025701v4</name>
</gene>
<name>A0ACC0RVQ7_POPTR</name>
<keyword evidence="2" id="KW-1185">Reference proteome</keyword>
<evidence type="ECO:0000313" key="1">
    <source>
        <dbReference type="EMBL" id="KAI9380910.1"/>
    </source>
</evidence>
<evidence type="ECO:0000313" key="2">
    <source>
        <dbReference type="Proteomes" id="UP000006729"/>
    </source>
</evidence>
<dbReference type="Proteomes" id="UP000006729">
    <property type="component" value="Chromosome 15"/>
</dbReference>
<sequence length="83" mass="9923">MCLLLAYFTPKIQYFLQSQHLQFWRVSVEMSDPRHASPYPAQVGFSLEDHSTIDLCHEEFFFFPFEFSSFHNLFHYHDNTSAI</sequence>
<comment type="caution">
    <text evidence="1">The sequence shown here is derived from an EMBL/GenBank/DDBJ whole genome shotgun (WGS) entry which is preliminary data.</text>
</comment>
<protein>
    <submittedName>
        <fullName evidence="1">Uncharacterized protein</fullName>
    </submittedName>
</protein>
<accession>A0ACC0RVQ7</accession>
<dbReference type="EMBL" id="CM009304">
    <property type="protein sequence ID" value="KAI9380910.1"/>
    <property type="molecule type" value="Genomic_DNA"/>
</dbReference>
<organism evidence="1 2">
    <name type="scientific">Populus trichocarpa</name>
    <name type="common">Western balsam poplar</name>
    <name type="synonym">Populus balsamifera subsp. trichocarpa</name>
    <dbReference type="NCBI Taxonomy" id="3694"/>
    <lineage>
        <taxon>Eukaryota</taxon>
        <taxon>Viridiplantae</taxon>
        <taxon>Streptophyta</taxon>
        <taxon>Embryophyta</taxon>
        <taxon>Tracheophyta</taxon>
        <taxon>Spermatophyta</taxon>
        <taxon>Magnoliopsida</taxon>
        <taxon>eudicotyledons</taxon>
        <taxon>Gunneridae</taxon>
        <taxon>Pentapetalae</taxon>
        <taxon>rosids</taxon>
        <taxon>fabids</taxon>
        <taxon>Malpighiales</taxon>
        <taxon>Salicaceae</taxon>
        <taxon>Saliceae</taxon>
        <taxon>Populus</taxon>
    </lineage>
</organism>